<evidence type="ECO:0000256" key="8">
    <source>
        <dbReference type="PIRSR" id="PIRSR602403-1"/>
    </source>
</evidence>
<keyword evidence="8 9" id="KW-0349">Heme</keyword>
<keyword evidence="7 9" id="KW-0503">Monooxygenase</keyword>
<dbReference type="InterPro" id="IPR036396">
    <property type="entry name" value="Cyt_P450_sf"/>
</dbReference>
<evidence type="ECO:0000256" key="6">
    <source>
        <dbReference type="ARBA" id="ARBA00023004"/>
    </source>
</evidence>
<dbReference type="GO" id="GO:0004497">
    <property type="term" value="F:monooxygenase activity"/>
    <property type="evidence" value="ECO:0007669"/>
    <property type="project" value="UniProtKB-KW"/>
</dbReference>
<dbReference type="PANTHER" id="PTHR46206:SF6">
    <property type="entry name" value="CYTOCHROME P450 MONOOXYGENASE AN1598-RELATED"/>
    <property type="match status" value="1"/>
</dbReference>
<keyword evidence="12" id="KW-1185">Reference proteome</keyword>
<evidence type="ECO:0000256" key="7">
    <source>
        <dbReference type="ARBA" id="ARBA00023033"/>
    </source>
</evidence>
<reference evidence="11 12" key="1">
    <citation type="submission" date="2018-12" db="EMBL/GenBank/DDBJ databases">
        <title>Draft genome sequence of Xylaria grammica IHI A82.</title>
        <authorList>
            <person name="Buettner E."/>
            <person name="Kellner H."/>
        </authorList>
    </citation>
    <scope>NUCLEOTIDE SEQUENCE [LARGE SCALE GENOMIC DNA]</scope>
    <source>
        <strain evidence="11 12">IHI A82</strain>
    </source>
</reference>
<keyword evidence="6 8" id="KW-0408">Iron</keyword>
<evidence type="ECO:0000256" key="1">
    <source>
        <dbReference type="ARBA" id="ARBA00001971"/>
    </source>
</evidence>
<feature type="signal peptide" evidence="10">
    <location>
        <begin position="1"/>
        <end position="32"/>
    </location>
</feature>
<dbReference type="EMBL" id="RYZI01000108">
    <property type="protein sequence ID" value="RWA10589.1"/>
    <property type="molecule type" value="Genomic_DNA"/>
</dbReference>
<feature type="binding site" description="axial binding residue" evidence="8">
    <location>
        <position position="457"/>
    </location>
    <ligand>
        <name>heme</name>
        <dbReference type="ChEBI" id="CHEBI:30413"/>
    </ligand>
    <ligandPart>
        <name>Fe</name>
        <dbReference type="ChEBI" id="CHEBI:18248"/>
    </ligandPart>
</feature>
<protein>
    <recommendedName>
        <fullName evidence="13">Cytochrome P450</fullName>
    </recommendedName>
</protein>
<dbReference type="Proteomes" id="UP000286045">
    <property type="component" value="Unassembled WGS sequence"/>
</dbReference>
<proteinExistence type="inferred from homology"/>
<dbReference type="InterPro" id="IPR002403">
    <property type="entry name" value="Cyt_P450_E_grp-IV"/>
</dbReference>
<evidence type="ECO:0000256" key="2">
    <source>
        <dbReference type="ARBA" id="ARBA00004167"/>
    </source>
</evidence>
<dbReference type="Pfam" id="PF00067">
    <property type="entry name" value="p450"/>
    <property type="match status" value="1"/>
</dbReference>
<name>A0A439D867_9PEZI</name>
<dbReference type="AlphaFoldDB" id="A0A439D867"/>
<dbReference type="GO" id="GO:0005506">
    <property type="term" value="F:iron ion binding"/>
    <property type="evidence" value="ECO:0007669"/>
    <property type="project" value="InterPro"/>
</dbReference>
<feature type="chain" id="PRO_5019404903" description="Cytochrome P450" evidence="10">
    <location>
        <begin position="33"/>
        <end position="518"/>
    </location>
</feature>
<evidence type="ECO:0000256" key="3">
    <source>
        <dbReference type="ARBA" id="ARBA00010617"/>
    </source>
</evidence>
<dbReference type="STRING" id="363999.A0A439D867"/>
<accession>A0A439D867</accession>
<comment type="similarity">
    <text evidence="3 9">Belongs to the cytochrome P450 family.</text>
</comment>
<dbReference type="Gene3D" id="1.10.630.10">
    <property type="entry name" value="Cytochrome P450"/>
    <property type="match status" value="1"/>
</dbReference>
<keyword evidence="5 9" id="KW-0560">Oxidoreductase</keyword>
<dbReference type="GO" id="GO:0016020">
    <property type="term" value="C:membrane"/>
    <property type="evidence" value="ECO:0007669"/>
    <property type="project" value="UniProtKB-SubCell"/>
</dbReference>
<evidence type="ECO:0008006" key="13">
    <source>
        <dbReference type="Google" id="ProtNLM"/>
    </source>
</evidence>
<evidence type="ECO:0000256" key="9">
    <source>
        <dbReference type="RuleBase" id="RU000461"/>
    </source>
</evidence>
<dbReference type="SUPFAM" id="SSF48264">
    <property type="entry name" value="Cytochrome P450"/>
    <property type="match status" value="1"/>
</dbReference>
<keyword evidence="10" id="KW-0732">Signal</keyword>
<comment type="subcellular location">
    <subcellularLocation>
        <location evidence="2">Membrane</location>
        <topology evidence="2">Single-pass membrane protein</topology>
    </subcellularLocation>
</comment>
<keyword evidence="4 8" id="KW-0479">Metal-binding</keyword>
<evidence type="ECO:0000256" key="10">
    <source>
        <dbReference type="SAM" id="SignalP"/>
    </source>
</evidence>
<evidence type="ECO:0000256" key="5">
    <source>
        <dbReference type="ARBA" id="ARBA00023002"/>
    </source>
</evidence>
<evidence type="ECO:0000313" key="12">
    <source>
        <dbReference type="Proteomes" id="UP000286045"/>
    </source>
</evidence>
<dbReference type="PROSITE" id="PS00086">
    <property type="entry name" value="CYTOCHROME_P450"/>
    <property type="match status" value="1"/>
</dbReference>
<comment type="caution">
    <text evidence="11">The sequence shown here is derived from an EMBL/GenBank/DDBJ whole genome shotgun (WGS) entry which is preliminary data.</text>
</comment>
<dbReference type="CDD" id="cd11041">
    <property type="entry name" value="CYP503A1-like"/>
    <property type="match status" value="1"/>
</dbReference>
<dbReference type="PRINTS" id="PR00465">
    <property type="entry name" value="EP450IV"/>
</dbReference>
<evidence type="ECO:0000256" key="4">
    <source>
        <dbReference type="ARBA" id="ARBA00022723"/>
    </source>
</evidence>
<comment type="cofactor">
    <cofactor evidence="1 8">
        <name>heme</name>
        <dbReference type="ChEBI" id="CHEBI:30413"/>
    </cofactor>
</comment>
<dbReference type="GO" id="GO:0020037">
    <property type="term" value="F:heme binding"/>
    <property type="evidence" value="ECO:0007669"/>
    <property type="project" value="InterPro"/>
</dbReference>
<dbReference type="PANTHER" id="PTHR46206">
    <property type="entry name" value="CYTOCHROME P450"/>
    <property type="match status" value="1"/>
</dbReference>
<evidence type="ECO:0000313" key="11">
    <source>
        <dbReference type="EMBL" id="RWA10589.1"/>
    </source>
</evidence>
<organism evidence="11 12">
    <name type="scientific">Xylaria grammica</name>
    <dbReference type="NCBI Taxonomy" id="363999"/>
    <lineage>
        <taxon>Eukaryota</taxon>
        <taxon>Fungi</taxon>
        <taxon>Dikarya</taxon>
        <taxon>Ascomycota</taxon>
        <taxon>Pezizomycotina</taxon>
        <taxon>Sordariomycetes</taxon>
        <taxon>Xylariomycetidae</taxon>
        <taxon>Xylariales</taxon>
        <taxon>Xylariaceae</taxon>
        <taxon>Xylaria</taxon>
    </lineage>
</organism>
<dbReference type="InterPro" id="IPR001128">
    <property type="entry name" value="Cyt_P450"/>
</dbReference>
<dbReference type="InterPro" id="IPR017972">
    <property type="entry name" value="Cyt_P450_CS"/>
</dbReference>
<sequence>MEYLHSFPARTNELVPWLPWLLFLGLLTYCTADAISTKRLVEQAQKLPLVGSSSLTPKFIPNLAFTRKATTILTEGYHRFKSSAFQLIRGDGRVVVLPLSLLEELSALPVTIANPQAALERDLLGHFTGLNLIIENRLHHIIVQRKLTPRIPLLIPRIESSIAQATAELLPQTEEWSEIQAYQVLSRVSARSVAHAIVGPAFCEEKKCVSNHRHFAHHARLATKPCIFSTTVVLGVSKALRDAKLLLSSHIQSLIEKNDAGVWVPQDDKADDLSVLSWLSAMAKGRDRNPHVIAHVLVLVALAAVHTTLLRMVNVLYDITAAGPDLRNELVEEIKRVSEKGWRNDSYDQLHRLDSVMRESQRRSPPTILGLKRLFRQPYTFQDGTQVAAGTYVSMPIYAIENDEEHTLNPEEFDGLRSFRVRQEIEATGNHEADTKDLLFSSPTRVCLNFGYGKTACPGRFFASQIIKVVLVKLLTEYEFDFLPGTTRPKNILIHEFLFTWPWQKILARRQRNSDRLF</sequence>
<gene>
    <name evidence="11" type="ORF">EKO27_g4511</name>
</gene>
<dbReference type="GO" id="GO:0016705">
    <property type="term" value="F:oxidoreductase activity, acting on paired donors, with incorporation or reduction of molecular oxygen"/>
    <property type="evidence" value="ECO:0007669"/>
    <property type="project" value="InterPro"/>
</dbReference>